<dbReference type="Proteomes" id="UP001597393">
    <property type="component" value="Unassembled WGS sequence"/>
</dbReference>
<keyword evidence="3" id="KW-1185">Reference proteome</keyword>
<name>A0ABW5NJP3_9SPHI</name>
<keyword evidence="2" id="KW-0808">Transferase</keyword>
<evidence type="ECO:0000313" key="3">
    <source>
        <dbReference type="Proteomes" id="UP001597393"/>
    </source>
</evidence>
<protein>
    <submittedName>
        <fullName evidence="2">Polysaccharide pyruvyl transferase family protein</fullName>
        <ecNumber evidence="2">2.4.-.-</ecNumber>
    </submittedName>
</protein>
<sequence>MKTLDKTKTVGIMSLPLHTNYGGILQAYALQEALKRLGNKVYIIDSENKKKPSRLEMLKRYTKRSIQKYLLRKNVEIFREKRIKEEYPIVAQHTNKFIESYFKNIVHLEKIKADKSFALDAIVVGSDQIWRPRYYYAIENAYLDFVKDRELRRISYAPSFGTDAWEYSEAQTQLCKSLLGKFDNVSVREDSAVQMVKKNFGRDAVHVLDPTMLLQPEDYLKVVGQVDNKYSGSGITYVLDNSGEKKEILDEVSARIGLSFSPLNVQIGDNGPDVTSRIAPPVENWLQGFAEADFVITDSFHASVFSILFNKPFIVVANKTRGTSRMSSLLKMFGLEDRLVENKSDLPTEDLKAIDWEIVNAKLDSLRAQSINFLSNAVAGKSE</sequence>
<evidence type="ECO:0000259" key="1">
    <source>
        <dbReference type="Pfam" id="PF04230"/>
    </source>
</evidence>
<dbReference type="EMBL" id="JBHUMA010000004">
    <property type="protein sequence ID" value="MFD2598057.1"/>
    <property type="molecule type" value="Genomic_DNA"/>
</dbReference>
<dbReference type="InterPro" id="IPR007345">
    <property type="entry name" value="Polysacch_pyruvyl_Trfase"/>
</dbReference>
<gene>
    <name evidence="2" type="ORF">ACFSQ3_03750</name>
</gene>
<dbReference type="EC" id="2.4.-.-" evidence="2"/>
<dbReference type="GO" id="GO:0016757">
    <property type="term" value="F:glycosyltransferase activity"/>
    <property type="evidence" value="ECO:0007669"/>
    <property type="project" value="UniProtKB-KW"/>
</dbReference>
<reference evidence="3" key="1">
    <citation type="journal article" date="2019" name="Int. J. Syst. Evol. Microbiol.">
        <title>The Global Catalogue of Microorganisms (GCM) 10K type strain sequencing project: providing services to taxonomists for standard genome sequencing and annotation.</title>
        <authorList>
            <consortium name="The Broad Institute Genomics Platform"/>
            <consortium name="The Broad Institute Genome Sequencing Center for Infectious Disease"/>
            <person name="Wu L."/>
            <person name="Ma J."/>
        </authorList>
    </citation>
    <scope>NUCLEOTIDE SEQUENCE [LARGE SCALE GENOMIC DNA]</scope>
    <source>
        <strain evidence="3">KCTC 42248</strain>
    </source>
</reference>
<evidence type="ECO:0000313" key="2">
    <source>
        <dbReference type="EMBL" id="MFD2598057.1"/>
    </source>
</evidence>
<keyword evidence="2" id="KW-0328">Glycosyltransferase</keyword>
<dbReference type="Pfam" id="PF04230">
    <property type="entry name" value="PS_pyruv_trans"/>
    <property type="match status" value="1"/>
</dbReference>
<accession>A0ABW5NJP3</accession>
<proteinExistence type="predicted"/>
<dbReference type="RefSeq" id="WP_380867602.1">
    <property type="nucleotide sequence ID" value="NZ_JBHUMA010000004.1"/>
</dbReference>
<organism evidence="2 3">
    <name type="scientific">Sphingobacterium corticis</name>
    <dbReference type="NCBI Taxonomy" id="1812823"/>
    <lineage>
        <taxon>Bacteria</taxon>
        <taxon>Pseudomonadati</taxon>
        <taxon>Bacteroidota</taxon>
        <taxon>Sphingobacteriia</taxon>
        <taxon>Sphingobacteriales</taxon>
        <taxon>Sphingobacteriaceae</taxon>
        <taxon>Sphingobacterium</taxon>
    </lineage>
</organism>
<feature type="domain" description="Polysaccharide pyruvyl transferase" evidence="1">
    <location>
        <begin position="20"/>
        <end position="319"/>
    </location>
</feature>
<comment type="caution">
    <text evidence="2">The sequence shown here is derived from an EMBL/GenBank/DDBJ whole genome shotgun (WGS) entry which is preliminary data.</text>
</comment>